<sequence length="180" mass="20502">MLLEVGSSHTFAKFSEVENCARLIPKIKPIYIKVRYLEPLQLFLERFLACFLWHLDRLLAMLDVYTLADFLQLLPKSEKIYAFRDMRSVEEASNTMALVGINFEKLMLQTEIQATKVICLTRVATVDELKDDYDDIFEDMRMDCGKFYWARKLCTSQLANEGLAGLAVSGVNCAAIPGVS</sequence>
<keyword evidence="2" id="KW-1185">Reference proteome</keyword>
<gene>
    <name evidence="1" type="ORF">ACH5RR_029395</name>
</gene>
<protein>
    <submittedName>
        <fullName evidence="1">Uncharacterized protein</fullName>
    </submittedName>
</protein>
<comment type="caution">
    <text evidence="1">The sequence shown here is derived from an EMBL/GenBank/DDBJ whole genome shotgun (WGS) entry which is preliminary data.</text>
</comment>
<evidence type="ECO:0000313" key="1">
    <source>
        <dbReference type="EMBL" id="KAL3509994.1"/>
    </source>
</evidence>
<dbReference type="EMBL" id="JBJUIK010000012">
    <property type="protein sequence ID" value="KAL3509994.1"/>
    <property type="molecule type" value="Genomic_DNA"/>
</dbReference>
<accession>A0ABD2YUX0</accession>
<organism evidence="1 2">
    <name type="scientific">Cinchona calisaya</name>
    <dbReference type="NCBI Taxonomy" id="153742"/>
    <lineage>
        <taxon>Eukaryota</taxon>
        <taxon>Viridiplantae</taxon>
        <taxon>Streptophyta</taxon>
        <taxon>Embryophyta</taxon>
        <taxon>Tracheophyta</taxon>
        <taxon>Spermatophyta</taxon>
        <taxon>Magnoliopsida</taxon>
        <taxon>eudicotyledons</taxon>
        <taxon>Gunneridae</taxon>
        <taxon>Pentapetalae</taxon>
        <taxon>asterids</taxon>
        <taxon>lamiids</taxon>
        <taxon>Gentianales</taxon>
        <taxon>Rubiaceae</taxon>
        <taxon>Cinchonoideae</taxon>
        <taxon>Cinchoneae</taxon>
        <taxon>Cinchona</taxon>
    </lineage>
</organism>
<proteinExistence type="predicted"/>
<name>A0ABD2YUX0_9GENT</name>
<dbReference type="Proteomes" id="UP001630127">
    <property type="component" value="Unassembled WGS sequence"/>
</dbReference>
<evidence type="ECO:0000313" key="2">
    <source>
        <dbReference type="Proteomes" id="UP001630127"/>
    </source>
</evidence>
<dbReference type="AlphaFoldDB" id="A0ABD2YUX0"/>
<reference evidence="1 2" key="1">
    <citation type="submission" date="2024-11" db="EMBL/GenBank/DDBJ databases">
        <title>A near-complete genome assembly of Cinchona calisaya.</title>
        <authorList>
            <person name="Lian D.C."/>
            <person name="Zhao X.W."/>
            <person name="Wei L."/>
        </authorList>
    </citation>
    <scope>NUCLEOTIDE SEQUENCE [LARGE SCALE GENOMIC DNA]</scope>
    <source>
        <tissue evidence="1">Nenye</tissue>
    </source>
</reference>